<protein>
    <recommendedName>
        <fullName evidence="1">Helicase C-terminal domain-containing protein</fullName>
    </recommendedName>
</protein>
<dbReference type="SUPFAM" id="SSF52540">
    <property type="entry name" value="P-loop containing nucleoside triphosphate hydrolases"/>
    <property type="match status" value="1"/>
</dbReference>
<evidence type="ECO:0000259" key="1">
    <source>
        <dbReference type="PROSITE" id="PS51194"/>
    </source>
</evidence>
<dbReference type="PROSITE" id="PS51194">
    <property type="entry name" value="HELICASE_CTER"/>
    <property type="match status" value="1"/>
</dbReference>
<gene>
    <name evidence="2" type="ORF">S01H4_41498</name>
</gene>
<dbReference type="PANTHER" id="PTHR47962:SF5">
    <property type="entry name" value="ATP-DEPENDENT HELICASE LHR-RELATED"/>
    <property type="match status" value="1"/>
</dbReference>
<dbReference type="Gene3D" id="3.40.50.300">
    <property type="entry name" value="P-loop containing nucleotide triphosphate hydrolases"/>
    <property type="match status" value="1"/>
</dbReference>
<dbReference type="AlphaFoldDB" id="X1D3I0"/>
<dbReference type="InterPro" id="IPR001650">
    <property type="entry name" value="Helicase_C-like"/>
</dbReference>
<reference evidence="2" key="1">
    <citation type="journal article" date="2014" name="Front. Microbiol.">
        <title>High frequency of phylogenetically diverse reductive dehalogenase-homologous genes in deep subseafloor sedimentary metagenomes.</title>
        <authorList>
            <person name="Kawai M."/>
            <person name="Futagami T."/>
            <person name="Toyoda A."/>
            <person name="Takaki Y."/>
            <person name="Nishi S."/>
            <person name="Hori S."/>
            <person name="Arai W."/>
            <person name="Tsubouchi T."/>
            <person name="Morono Y."/>
            <person name="Uchiyama I."/>
            <person name="Ito T."/>
            <person name="Fujiyama A."/>
            <person name="Inagaki F."/>
            <person name="Takami H."/>
        </authorList>
    </citation>
    <scope>NUCLEOTIDE SEQUENCE</scope>
    <source>
        <strain evidence="2">Expedition CK06-06</strain>
    </source>
</reference>
<proteinExistence type="predicted"/>
<feature type="domain" description="Helicase C-terminal" evidence="1">
    <location>
        <begin position="24"/>
        <end position="171"/>
    </location>
</feature>
<dbReference type="Pfam" id="PF19306">
    <property type="entry name" value="WHD_Lhr"/>
    <property type="match status" value="1"/>
</dbReference>
<dbReference type="PANTHER" id="PTHR47962">
    <property type="entry name" value="ATP-DEPENDENT HELICASE LHR-RELATED-RELATED"/>
    <property type="match status" value="1"/>
</dbReference>
<dbReference type="EMBL" id="BART01022703">
    <property type="protein sequence ID" value="GAG99672.1"/>
    <property type="molecule type" value="Genomic_DNA"/>
</dbReference>
<organism evidence="2">
    <name type="scientific">marine sediment metagenome</name>
    <dbReference type="NCBI Taxonomy" id="412755"/>
    <lineage>
        <taxon>unclassified sequences</taxon>
        <taxon>metagenomes</taxon>
        <taxon>ecological metagenomes</taxon>
    </lineage>
</organism>
<dbReference type="InterPro" id="IPR052511">
    <property type="entry name" value="ATP-dep_Helicase"/>
</dbReference>
<feature type="non-terminal residue" evidence="2">
    <location>
        <position position="1"/>
    </location>
</feature>
<name>X1D3I0_9ZZZZ</name>
<dbReference type="SMART" id="SM00490">
    <property type="entry name" value="HELICc"/>
    <property type="match status" value="1"/>
</dbReference>
<dbReference type="GO" id="GO:0003677">
    <property type="term" value="F:DNA binding"/>
    <property type="evidence" value="ECO:0007669"/>
    <property type="project" value="TreeGrafter"/>
</dbReference>
<evidence type="ECO:0000313" key="2">
    <source>
        <dbReference type="EMBL" id="GAG99672.1"/>
    </source>
</evidence>
<accession>X1D3I0</accession>
<comment type="caution">
    <text evidence="2">The sequence shown here is derived from an EMBL/GenBank/DDBJ whole genome shotgun (WGS) entry which is preliminary data.</text>
</comment>
<sequence length="285" mass="32484">IKKDDYVNANRLSVEPISFASLRRCKELIDEHVSTLLFINTRDGAEILASRFHLWKDKISIGVHHGSLSKYARIESEDDFKAGKLKALICTSSLELGIDVGSTDFVIQYNSPREVTRIIQRIGRSGHQIGKTSKGVILATHAEDLAESLVIARRTLTGEMEALKVRQNPLSVLANQIISIALEYGRIKPEKAYEIIKRAYPFHTLKKEEFDRILQQLKSQRSVWLEGEEYIGKRMNSRHYFLDNISMIPDEKTYMVIDISSRRNIGKLDESFILNCGFEGAIEMI</sequence>
<dbReference type="Pfam" id="PF00271">
    <property type="entry name" value="Helicase_C"/>
    <property type="match status" value="1"/>
</dbReference>
<dbReference type="InterPro" id="IPR027417">
    <property type="entry name" value="P-loop_NTPase"/>
</dbReference>
<dbReference type="InterPro" id="IPR045628">
    <property type="entry name" value="Lhr_WH_dom"/>
</dbReference>
<dbReference type="GO" id="GO:0016887">
    <property type="term" value="F:ATP hydrolysis activity"/>
    <property type="evidence" value="ECO:0007669"/>
    <property type="project" value="TreeGrafter"/>
</dbReference>